<evidence type="ECO:0000256" key="2">
    <source>
        <dbReference type="ARBA" id="ARBA00022676"/>
    </source>
</evidence>
<dbReference type="InterPro" id="IPR050834">
    <property type="entry name" value="Glycosyltransf_2"/>
</dbReference>
<reference evidence="6 7" key="1">
    <citation type="submission" date="2016-10" db="EMBL/GenBank/DDBJ databases">
        <authorList>
            <person name="de Groot N.N."/>
        </authorList>
    </citation>
    <scope>NUCLEOTIDE SEQUENCE [LARGE SCALE GENOMIC DNA]</scope>
    <source>
        <strain evidence="6 7">DSM 23413</strain>
    </source>
</reference>
<evidence type="ECO:0000256" key="1">
    <source>
        <dbReference type="ARBA" id="ARBA00006739"/>
    </source>
</evidence>
<comment type="similarity">
    <text evidence="1">Belongs to the glycosyltransferase 2 family.</text>
</comment>
<evidence type="ECO:0000259" key="4">
    <source>
        <dbReference type="Pfam" id="PF00535"/>
    </source>
</evidence>
<protein>
    <submittedName>
        <fullName evidence="6">Glycosyltransferase Family 4</fullName>
    </submittedName>
</protein>
<sequence length="925" mass="98963">MSACRPGYFDPDWYLEVHDDVAAAGIDPLRHYRRHGRREGRLPCAIHTPRRERDLLGGFLDEGEAALERLARAAPDRAERVQAALACARAAARRDDWAAADAWLAPLDPGRDLIGGFCQPDHALLAIEAALMTGNAPRAADLCRRAVRAFGRLPDLELAAANIAAATLGFGPAWRRRMALLFARRGLGGVTVRDGNAPAFDRLAPAWPAPRRRDGPLVSVIMPARNAAATIDAALASLGAQSWRNLEILVVDNGSTDATADRVRRAAAADARIRLIDGAAEPGAYPARNAGLAAARGAFFTVLDADDWAHPARIARQVTALLRAPARAASISHWVRTTPDLRFTRWWGDAGLIYPNISSLMFRIELRETLGYWDRARAGADSEYLNRLRAAFGDDAVASVTPGLPLSFGRISPGSLTQDKATSIASQYYGPRRAYHLAGRRWHARMQPDLPLPRHPARRPFDLPPELAIGDPPAAPTRESRIEGSGLWDDRWYMQTYHDLRAAEVDGLAHYLERGETEGRDPGPDFSTSAYRLAHGIGDAPALEHYLDRGRAAGLAPLPVFAGALPPAAPGRGLLFCGHQARERVYGAERSLLDMLDRAVAAGWTPSVVLPHVLNADYLAALRARSHRVHVVPMGWLFGGVASHPATLERLTRLIRDSGAVELHQNTAVMDAPLRAARAAGVPAVVHVRELPAQDPRLCLDLGLSAADLRDHLTRLATRFVANSRAVADWLGAARPVTVVPNTVDPALAHLPFAPASPPRVALIGSLSARKGIADFMAVARATPRGRARFVLIGPDTPDLDRLKPLPANVSHAGYAAGPAEALAQADVVMSLSRVAESFGRTVLEALTAGRPVIAWDRGTPPELIGDSGAGAVVPTGDTTAAARALARLLDGPGGLETASARARARGAELRAQARAVPASAIFGG</sequence>
<dbReference type="EMBL" id="FNVD01000015">
    <property type="protein sequence ID" value="SEG19890.1"/>
    <property type="molecule type" value="Genomic_DNA"/>
</dbReference>
<organism evidence="6 7">
    <name type="scientific">Jhaorihella thermophila</name>
    <dbReference type="NCBI Taxonomy" id="488547"/>
    <lineage>
        <taxon>Bacteria</taxon>
        <taxon>Pseudomonadati</taxon>
        <taxon>Pseudomonadota</taxon>
        <taxon>Alphaproteobacteria</taxon>
        <taxon>Rhodobacterales</taxon>
        <taxon>Paracoccaceae</taxon>
        <taxon>Jhaorihella</taxon>
    </lineage>
</organism>
<evidence type="ECO:0000313" key="6">
    <source>
        <dbReference type="EMBL" id="SEG19890.1"/>
    </source>
</evidence>
<gene>
    <name evidence="6" type="ORF">SAMN05421751_11532</name>
</gene>
<dbReference type="InterPro" id="IPR028098">
    <property type="entry name" value="Glyco_trans_4-like_N"/>
</dbReference>
<evidence type="ECO:0000256" key="3">
    <source>
        <dbReference type="ARBA" id="ARBA00022679"/>
    </source>
</evidence>
<feature type="domain" description="Glycosyltransferase subfamily 4-like N-terminal" evidence="5">
    <location>
        <begin position="587"/>
        <end position="747"/>
    </location>
</feature>
<dbReference type="Gene3D" id="3.40.50.2000">
    <property type="entry name" value="Glycogen Phosphorylase B"/>
    <property type="match status" value="2"/>
</dbReference>
<dbReference type="InterPro" id="IPR001173">
    <property type="entry name" value="Glyco_trans_2-like"/>
</dbReference>
<dbReference type="AlphaFoldDB" id="A0A1H5Y8H4"/>
<dbReference type="GO" id="GO:0016757">
    <property type="term" value="F:glycosyltransferase activity"/>
    <property type="evidence" value="ECO:0007669"/>
    <property type="project" value="UniProtKB-KW"/>
</dbReference>
<proteinExistence type="inferred from homology"/>
<evidence type="ECO:0000259" key="5">
    <source>
        <dbReference type="Pfam" id="PF13439"/>
    </source>
</evidence>
<accession>A0A1H5Y8H4</accession>
<name>A0A1H5Y8H4_9RHOB</name>
<dbReference type="Pfam" id="PF00535">
    <property type="entry name" value="Glycos_transf_2"/>
    <property type="match status" value="1"/>
</dbReference>
<feature type="domain" description="Glycosyltransferase 2-like" evidence="4">
    <location>
        <begin position="219"/>
        <end position="336"/>
    </location>
</feature>
<dbReference type="SUPFAM" id="SSF53756">
    <property type="entry name" value="UDP-Glycosyltransferase/glycogen phosphorylase"/>
    <property type="match status" value="1"/>
</dbReference>
<dbReference type="RefSeq" id="WP_104008890.1">
    <property type="nucleotide sequence ID" value="NZ_FNVD01000015.1"/>
</dbReference>
<keyword evidence="7" id="KW-1185">Reference proteome</keyword>
<dbReference type="CDD" id="cd03801">
    <property type="entry name" value="GT4_PimA-like"/>
    <property type="match status" value="1"/>
</dbReference>
<evidence type="ECO:0000313" key="7">
    <source>
        <dbReference type="Proteomes" id="UP000236742"/>
    </source>
</evidence>
<dbReference type="Proteomes" id="UP000236742">
    <property type="component" value="Unassembled WGS sequence"/>
</dbReference>
<dbReference type="Gene3D" id="3.90.550.10">
    <property type="entry name" value="Spore Coat Polysaccharide Biosynthesis Protein SpsA, Chain A"/>
    <property type="match status" value="1"/>
</dbReference>
<dbReference type="InterPro" id="IPR029044">
    <property type="entry name" value="Nucleotide-diphossugar_trans"/>
</dbReference>
<dbReference type="Pfam" id="PF13692">
    <property type="entry name" value="Glyco_trans_1_4"/>
    <property type="match status" value="1"/>
</dbReference>
<dbReference type="PANTHER" id="PTHR43685">
    <property type="entry name" value="GLYCOSYLTRANSFERASE"/>
    <property type="match status" value="1"/>
</dbReference>
<keyword evidence="2" id="KW-0328">Glycosyltransferase</keyword>
<dbReference type="PANTHER" id="PTHR43685:SF5">
    <property type="entry name" value="GLYCOSYLTRANSFERASE EPSE-RELATED"/>
    <property type="match status" value="1"/>
</dbReference>
<dbReference type="Pfam" id="PF13439">
    <property type="entry name" value="Glyco_transf_4"/>
    <property type="match status" value="1"/>
</dbReference>
<dbReference type="OrthoDB" id="7527830at2"/>
<keyword evidence="3 6" id="KW-0808">Transferase</keyword>
<dbReference type="SUPFAM" id="SSF53448">
    <property type="entry name" value="Nucleotide-diphospho-sugar transferases"/>
    <property type="match status" value="1"/>
</dbReference>
<dbReference type="CDD" id="cd00761">
    <property type="entry name" value="Glyco_tranf_GTA_type"/>
    <property type="match status" value="1"/>
</dbReference>